<evidence type="ECO:0000256" key="2">
    <source>
        <dbReference type="SAM" id="SignalP"/>
    </source>
</evidence>
<feature type="region of interest" description="Disordered" evidence="1">
    <location>
        <begin position="237"/>
        <end position="261"/>
    </location>
</feature>
<dbReference type="OMA" id="WDKLFIA"/>
<proteinExistence type="predicted"/>
<dbReference type="AlphaFoldDB" id="A0A3P8URB9"/>
<feature type="signal peptide" evidence="2">
    <location>
        <begin position="1"/>
        <end position="21"/>
    </location>
</feature>
<dbReference type="PANTHER" id="PTHR46943">
    <property type="entry name" value="PENTRAXIN-RELATED PROTEIN PTX3"/>
    <property type="match status" value="1"/>
</dbReference>
<keyword evidence="2" id="KW-0732">Signal</keyword>
<organism evidence="3 4">
    <name type="scientific">Cynoglossus semilaevis</name>
    <name type="common">Tongue sole</name>
    <dbReference type="NCBI Taxonomy" id="244447"/>
    <lineage>
        <taxon>Eukaryota</taxon>
        <taxon>Metazoa</taxon>
        <taxon>Chordata</taxon>
        <taxon>Craniata</taxon>
        <taxon>Vertebrata</taxon>
        <taxon>Euteleostomi</taxon>
        <taxon>Actinopterygii</taxon>
        <taxon>Neopterygii</taxon>
        <taxon>Teleostei</taxon>
        <taxon>Neoteleostei</taxon>
        <taxon>Acanthomorphata</taxon>
        <taxon>Carangaria</taxon>
        <taxon>Pleuronectiformes</taxon>
        <taxon>Pleuronectoidei</taxon>
        <taxon>Cynoglossidae</taxon>
        <taxon>Cynoglossinae</taxon>
        <taxon>Cynoglossus</taxon>
    </lineage>
</organism>
<dbReference type="STRING" id="244447.ENSCSEP00000005743"/>
<feature type="compositionally biased region" description="Basic residues" evidence="1">
    <location>
        <begin position="246"/>
        <end position="257"/>
    </location>
</feature>
<dbReference type="InterPro" id="IPR042837">
    <property type="entry name" value="PTX3"/>
</dbReference>
<dbReference type="GO" id="GO:0005615">
    <property type="term" value="C:extracellular space"/>
    <property type="evidence" value="ECO:0007669"/>
    <property type="project" value="TreeGrafter"/>
</dbReference>
<evidence type="ECO:0000256" key="1">
    <source>
        <dbReference type="SAM" id="MobiDB-lite"/>
    </source>
</evidence>
<feature type="region of interest" description="Disordered" evidence="1">
    <location>
        <begin position="168"/>
        <end position="189"/>
    </location>
</feature>
<dbReference type="GO" id="GO:0001849">
    <property type="term" value="F:complement component C1q complex binding"/>
    <property type="evidence" value="ECO:0007669"/>
    <property type="project" value="TreeGrafter"/>
</dbReference>
<reference evidence="3" key="2">
    <citation type="submission" date="2025-08" db="UniProtKB">
        <authorList>
            <consortium name="Ensembl"/>
        </authorList>
    </citation>
    <scope>IDENTIFICATION</scope>
</reference>
<feature type="chain" id="PRO_5018193572" description="Pentraxin 3, long b" evidence="2">
    <location>
        <begin position="22"/>
        <end position="275"/>
    </location>
</feature>
<sequence length="275" mass="30930">MHVSTSWHVLCLLGFVVTSFCLNGLEYEDNYGEYYENEIPPFQPKEESQTPPCENADLTRWDKLFIALEDSQMRQNMLLDSLETCAGGVGSIKTQVDKLSKGNCKQCIPSMESVCRAQGEQVSAGLQRGLGELRKAEVERERRLNATLQRLLQSSREESTRLKRLEVAASAADTRPGQEPTPSPGPSRVSRAVFTAGGLKSSAPGQEVMSQLDMERSMAAIATELQRVQLQLSRDSFITEETEKKEKKKEKKKKMKKMMYEQRTLGKLQPYPLCT</sequence>
<dbReference type="Proteomes" id="UP000265120">
    <property type="component" value="Chromosome 1"/>
</dbReference>
<evidence type="ECO:0008006" key="5">
    <source>
        <dbReference type="Google" id="ProtNLM"/>
    </source>
</evidence>
<keyword evidence="4" id="KW-1185">Reference proteome</keyword>
<evidence type="ECO:0000313" key="3">
    <source>
        <dbReference type="Ensembl" id="ENSCSEP00000005743.1"/>
    </source>
</evidence>
<reference evidence="3" key="3">
    <citation type="submission" date="2025-09" db="UniProtKB">
        <authorList>
            <consortium name="Ensembl"/>
        </authorList>
    </citation>
    <scope>IDENTIFICATION</scope>
</reference>
<accession>A0A3P8URB9</accession>
<dbReference type="GO" id="GO:0045087">
    <property type="term" value="P:innate immune response"/>
    <property type="evidence" value="ECO:0007669"/>
    <property type="project" value="TreeGrafter"/>
</dbReference>
<dbReference type="PANTHER" id="PTHR46943:SF1">
    <property type="entry name" value="PENTRAXIN-RELATED PROTEIN PTX3"/>
    <property type="match status" value="1"/>
</dbReference>
<dbReference type="GeneTree" id="ENSGT00970000198213"/>
<name>A0A3P8URB9_CYNSE</name>
<protein>
    <recommendedName>
        <fullName evidence="5">Pentraxin 3, long b</fullName>
    </recommendedName>
</protein>
<evidence type="ECO:0000313" key="4">
    <source>
        <dbReference type="Proteomes" id="UP000265120"/>
    </source>
</evidence>
<reference evidence="3 4" key="1">
    <citation type="journal article" date="2014" name="Nat. Genet.">
        <title>Whole-genome sequence of a flatfish provides insights into ZW sex chromosome evolution and adaptation to a benthic lifestyle.</title>
        <authorList>
            <person name="Chen S."/>
            <person name="Zhang G."/>
            <person name="Shao C."/>
            <person name="Huang Q."/>
            <person name="Liu G."/>
            <person name="Zhang P."/>
            <person name="Song W."/>
            <person name="An N."/>
            <person name="Chalopin D."/>
            <person name="Volff J.N."/>
            <person name="Hong Y."/>
            <person name="Li Q."/>
            <person name="Sha Z."/>
            <person name="Zhou H."/>
            <person name="Xie M."/>
            <person name="Yu Q."/>
            <person name="Liu Y."/>
            <person name="Xiang H."/>
            <person name="Wang N."/>
            <person name="Wu K."/>
            <person name="Yang C."/>
            <person name="Zhou Q."/>
            <person name="Liao X."/>
            <person name="Yang L."/>
            <person name="Hu Q."/>
            <person name="Zhang J."/>
            <person name="Meng L."/>
            <person name="Jin L."/>
            <person name="Tian Y."/>
            <person name="Lian J."/>
            <person name="Yang J."/>
            <person name="Miao G."/>
            <person name="Liu S."/>
            <person name="Liang Z."/>
            <person name="Yan F."/>
            <person name="Li Y."/>
            <person name="Sun B."/>
            <person name="Zhang H."/>
            <person name="Zhang J."/>
            <person name="Zhu Y."/>
            <person name="Du M."/>
            <person name="Zhao Y."/>
            <person name="Schartl M."/>
            <person name="Tang Q."/>
            <person name="Wang J."/>
        </authorList>
    </citation>
    <scope>NUCLEOTIDE SEQUENCE</scope>
</reference>
<dbReference type="InParanoid" id="A0A3P8URB9"/>
<dbReference type="Ensembl" id="ENSCSET00000005806.1">
    <property type="protein sequence ID" value="ENSCSEP00000005743.1"/>
    <property type="gene ID" value="ENSCSEG00000003713.1"/>
</dbReference>